<proteinExistence type="predicted"/>
<dbReference type="InterPro" id="IPR036388">
    <property type="entry name" value="WH-like_DNA-bd_sf"/>
</dbReference>
<keyword evidence="3" id="KW-0804">Transcription</keyword>
<evidence type="ECO:0000256" key="3">
    <source>
        <dbReference type="ARBA" id="ARBA00023163"/>
    </source>
</evidence>
<dbReference type="SMART" id="SM00345">
    <property type="entry name" value="HTH_GNTR"/>
    <property type="match status" value="1"/>
</dbReference>
<dbReference type="InterPro" id="IPR000524">
    <property type="entry name" value="Tscrpt_reg_HTH_GntR"/>
</dbReference>
<keyword evidence="2" id="KW-0238">DNA-binding</keyword>
<dbReference type="GO" id="GO:0003677">
    <property type="term" value="F:DNA binding"/>
    <property type="evidence" value="ECO:0007669"/>
    <property type="project" value="UniProtKB-KW"/>
</dbReference>
<dbReference type="GO" id="GO:0003700">
    <property type="term" value="F:DNA-binding transcription factor activity"/>
    <property type="evidence" value="ECO:0007669"/>
    <property type="project" value="InterPro"/>
</dbReference>
<dbReference type="AlphaFoldDB" id="A0A3A1UMS8"/>
<dbReference type="PROSITE" id="PS50949">
    <property type="entry name" value="HTH_GNTR"/>
    <property type="match status" value="1"/>
</dbReference>
<feature type="domain" description="HTH gntR-type" evidence="4">
    <location>
        <begin position="6"/>
        <end position="74"/>
    </location>
</feature>
<protein>
    <submittedName>
        <fullName evidence="5">GntR family transcriptional regulator</fullName>
    </submittedName>
</protein>
<dbReference type="PANTHER" id="PTHR38445">
    <property type="entry name" value="HTH-TYPE TRANSCRIPTIONAL REPRESSOR YTRA"/>
    <property type="match status" value="1"/>
</dbReference>
<name>A0A3A1UMS8_9BACL</name>
<evidence type="ECO:0000313" key="5">
    <source>
        <dbReference type="EMBL" id="RIX49409.1"/>
    </source>
</evidence>
<keyword evidence="1" id="KW-0805">Transcription regulation</keyword>
<evidence type="ECO:0000313" key="6">
    <source>
        <dbReference type="Proteomes" id="UP000266482"/>
    </source>
</evidence>
<evidence type="ECO:0000256" key="1">
    <source>
        <dbReference type="ARBA" id="ARBA00023015"/>
    </source>
</evidence>
<evidence type="ECO:0000256" key="2">
    <source>
        <dbReference type="ARBA" id="ARBA00023125"/>
    </source>
</evidence>
<evidence type="ECO:0000259" key="4">
    <source>
        <dbReference type="PROSITE" id="PS50949"/>
    </source>
</evidence>
<dbReference type="SUPFAM" id="SSF46785">
    <property type="entry name" value="Winged helix' DNA-binding domain"/>
    <property type="match status" value="1"/>
</dbReference>
<gene>
    <name evidence="5" type="ORF">D3P08_22960</name>
</gene>
<reference evidence="5 6" key="1">
    <citation type="submission" date="2018-09" db="EMBL/GenBank/DDBJ databases">
        <title>Paenibacillus aracenensis nov. sp. isolated from a cave in southern Spain.</title>
        <authorList>
            <person name="Jurado V."/>
            <person name="Gutierrez-Patricio S."/>
            <person name="Gonzalez-Pimentel J.L."/>
            <person name="Miller A.Z."/>
            <person name="Laiz L."/>
            <person name="Saiz-Jimenez C."/>
        </authorList>
    </citation>
    <scope>NUCLEOTIDE SEQUENCE [LARGE SCALE GENOMIC DNA]</scope>
    <source>
        <strain evidence="5 6">DSM 22867</strain>
    </source>
</reference>
<dbReference type="Pfam" id="PF00392">
    <property type="entry name" value="GntR"/>
    <property type="match status" value="1"/>
</dbReference>
<sequence length="122" mass="14013">MFDERSPIYQQIADQIKDDIVSGALKEEEQVMSTNQYAAFYRINPATAAKGFQLLTEEGILYKKRGIGMFVSTGARSTLLEARRDRFFEEVVDRMVEEARRIGVPLADILKHLEKQREEGNQ</sequence>
<dbReference type="CDD" id="cd07377">
    <property type="entry name" value="WHTH_GntR"/>
    <property type="match status" value="1"/>
</dbReference>
<dbReference type="InterPro" id="IPR036390">
    <property type="entry name" value="WH_DNA-bd_sf"/>
</dbReference>
<dbReference type="Proteomes" id="UP000266482">
    <property type="component" value="Unassembled WGS sequence"/>
</dbReference>
<dbReference type="PANTHER" id="PTHR38445:SF10">
    <property type="entry name" value="GNTR-FAMILY TRANSCRIPTIONAL REGULATOR"/>
    <property type="match status" value="1"/>
</dbReference>
<dbReference type="EMBL" id="QXQA01000018">
    <property type="protein sequence ID" value="RIX49409.1"/>
    <property type="molecule type" value="Genomic_DNA"/>
</dbReference>
<accession>A0A3A1UMS8</accession>
<comment type="caution">
    <text evidence="5">The sequence shown here is derived from an EMBL/GenBank/DDBJ whole genome shotgun (WGS) entry which is preliminary data.</text>
</comment>
<dbReference type="Gene3D" id="1.10.10.10">
    <property type="entry name" value="Winged helix-like DNA-binding domain superfamily/Winged helix DNA-binding domain"/>
    <property type="match status" value="1"/>
</dbReference>
<dbReference type="OrthoDB" id="162505at2"/>
<keyword evidence="6" id="KW-1185">Reference proteome</keyword>
<dbReference type="RefSeq" id="WP_119602452.1">
    <property type="nucleotide sequence ID" value="NZ_QXQA01000018.1"/>
</dbReference>
<organism evidence="5 6">
    <name type="scientific">Paenibacillus nanensis</name>
    <dbReference type="NCBI Taxonomy" id="393251"/>
    <lineage>
        <taxon>Bacteria</taxon>
        <taxon>Bacillati</taxon>
        <taxon>Bacillota</taxon>
        <taxon>Bacilli</taxon>
        <taxon>Bacillales</taxon>
        <taxon>Paenibacillaceae</taxon>
        <taxon>Paenibacillus</taxon>
    </lineage>
</organism>